<reference evidence="1 2" key="1">
    <citation type="submission" date="2015-07" db="EMBL/GenBank/DDBJ databases">
        <authorList>
            <person name="Noorani M."/>
        </authorList>
    </citation>
    <scope>NUCLEOTIDE SEQUENCE [LARGE SCALE GENOMIC DNA]</scope>
    <source>
        <strain evidence="1">BBA 69670</strain>
    </source>
</reference>
<accession>A0A0K6FWI4</accession>
<dbReference type="Proteomes" id="UP000044841">
    <property type="component" value="Unassembled WGS sequence"/>
</dbReference>
<name>A0A0K6FWI4_9AGAM</name>
<evidence type="ECO:0000313" key="2">
    <source>
        <dbReference type="Proteomes" id="UP000044841"/>
    </source>
</evidence>
<organism evidence="1 2">
    <name type="scientific">Rhizoctonia solani</name>
    <dbReference type="NCBI Taxonomy" id="456999"/>
    <lineage>
        <taxon>Eukaryota</taxon>
        <taxon>Fungi</taxon>
        <taxon>Dikarya</taxon>
        <taxon>Basidiomycota</taxon>
        <taxon>Agaricomycotina</taxon>
        <taxon>Agaricomycetes</taxon>
        <taxon>Cantharellales</taxon>
        <taxon>Ceratobasidiaceae</taxon>
        <taxon>Rhizoctonia</taxon>
    </lineage>
</organism>
<gene>
    <name evidence="1" type="ORF">RSOLAG22IIIB_14236</name>
</gene>
<dbReference type="EMBL" id="CYGV01001157">
    <property type="protein sequence ID" value="CUA70538.1"/>
    <property type="molecule type" value="Genomic_DNA"/>
</dbReference>
<evidence type="ECO:0000313" key="1">
    <source>
        <dbReference type="EMBL" id="CUA70538.1"/>
    </source>
</evidence>
<protein>
    <submittedName>
        <fullName evidence="1">Uncharacterized protein</fullName>
    </submittedName>
</protein>
<sequence length="67" mass="7310">MPRIHPQSLWSGALEFTNDLTGLVHVNRVAQDLYEEAGFGGSADIFSGEYTGPDGGVTRVRWSNECP</sequence>
<keyword evidence="2" id="KW-1185">Reference proteome</keyword>
<proteinExistence type="predicted"/>
<dbReference type="AlphaFoldDB" id="A0A0K6FWI4"/>